<feature type="compositionally biased region" description="Polar residues" evidence="1">
    <location>
        <begin position="17"/>
        <end position="33"/>
    </location>
</feature>
<evidence type="ECO:0000313" key="4">
    <source>
        <dbReference type="Proteomes" id="UP000176944"/>
    </source>
</evidence>
<evidence type="ECO:0000259" key="2">
    <source>
        <dbReference type="Pfam" id="PF13808"/>
    </source>
</evidence>
<dbReference type="PANTHER" id="PTHR30298">
    <property type="entry name" value="H REPEAT-ASSOCIATED PREDICTED TRANSPOSASE"/>
    <property type="match status" value="1"/>
</dbReference>
<protein>
    <submittedName>
        <fullName evidence="3">Transposase family protein</fullName>
    </submittedName>
</protein>
<dbReference type="EMBL" id="CP017708">
    <property type="protein sequence ID" value="AOY81136.2"/>
    <property type="molecule type" value="Genomic_DNA"/>
</dbReference>
<sequence length="121" mass="13383">MSQSRYPMVIGFDKPTKTTATSPLSSPLQPAGDSQQFQQQMLEHFEHLGDPRGKQGVLHPFVSIVMIAPDATIGGAMGWEDIETYGVSHEEWLSTLLPLPHGIPCADTYRRVFEKISQACL</sequence>
<feature type="region of interest" description="Disordered" evidence="1">
    <location>
        <begin position="12"/>
        <end position="33"/>
    </location>
</feature>
<dbReference type="PANTHER" id="PTHR30298:SF0">
    <property type="entry name" value="PROTEIN YBFL-RELATED"/>
    <property type="match status" value="1"/>
</dbReference>
<evidence type="ECO:0000256" key="1">
    <source>
        <dbReference type="SAM" id="MobiDB-lite"/>
    </source>
</evidence>
<gene>
    <name evidence="3" type="ORF">BJP36_15725</name>
</gene>
<dbReference type="InterPro" id="IPR051698">
    <property type="entry name" value="Transposase_11-like"/>
</dbReference>
<dbReference type="Proteomes" id="UP000176944">
    <property type="component" value="Chromosome"/>
</dbReference>
<feature type="domain" description="H repeat-associated protein N-terminal" evidence="2">
    <location>
        <begin position="42"/>
        <end position="119"/>
    </location>
</feature>
<dbReference type="InterPro" id="IPR032806">
    <property type="entry name" value="YbfD_N"/>
</dbReference>
<dbReference type="AlphaFoldDB" id="A0A1D9G0K0"/>
<reference evidence="4" key="1">
    <citation type="submission" date="2016-10" db="EMBL/GenBank/DDBJ databases">
        <title>Comparative genomics uncovers the prolific and rare metabolic potential of the cyanobacterial genus Moorea.</title>
        <authorList>
            <person name="Leao T."/>
            <person name="Castelao G."/>
            <person name="Korobeynikov A."/>
            <person name="Monroe E.A."/>
            <person name="Podell S."/>
            <person name="Glukhov E."/>
            <person name="Allen E."/>
            <person name="Gerwick W.H."/>
            <person name="Gerwick L."/>
        </authorList>
    </citation>
    <scope>NUCLEOTIDE SEQUENCE [LARGE SCALE GENOMIC DNA]</scope>
    <source>
        <strain evidence="4">JHB</strain>
    </source>
</reference>
<proteinExistence type="predicted"/>
<evidence type="ECO:0000313" key="3">
    <source>
        <dbReference type="EMBL" id="AOY81136.2"/>
    </source>
</evidence>
<name>A0A1D9G0K0_MOOP1</name>
<accession>A0A1D9G0K0</accession>
<dbReference type="Pfam" id="PF13808">
    <property type="entry name" value="DDE_Tnp_1_assoc"/>
    <property type="match status" value="1"/>
</dbReference>
<organism evidence="3 4">
    <name type="scientific">Moorena producens (strain JHB)</name>
    <dbReference type="NCBI Taxonomy" id="1454205"/>
    <lineage>
        <taxon>Bacteria</taxon>
        <taxon>Bacillati</taxon>
        <taxon>Cyanobacteriota</taxon>
        <taxon>Cyanophyceae</taxon>
        <taxon>Coleofasciculales</taxon>
        <taxon>Coleofasciculaceae</taxon>
        <taxon>Moorena</taxon>
    </lineage>
</organism>